<protein>
    <submittedName>
        <fullName evidence="1">Uncharacterized protein</fullName>
    </submittedName>
</protein>
<reference evidence="1" key="1">
    <citation type="journal article" date="2016" name="Sci. Rep.">
        <title>Diversity of antibiotic-resistance genes in Canadian isolates of Aeromonas salmonicida subsp. salmonicida: dominance of pSN254b and discovery of pAsa8.</title>
        <authorList>
            <person name="Trudel M.V."/>
            <person name="Vincent A.T."/>
            <person name="Attere S.A."/>
            <person name="Labbe M."/>
            <person name="Derome N."/>
            <person name="Culley A.I."/>
            <person name="Charette S.J."/>
        </authorList>
    </citation>
    <scope>NUCLEOTIDE SEQUENCE</scope>
    <source>
        <strain evidence="1">M16474-11</strain>
        <plasmid evidence="1">pAsa8</plasmid>
    </source>
</reference>
<dbReference type="AlphaFoldDB" id="A0A1I9S237"/>
<proteinExistence type="predicted"/>
<keyword evidence="1" id="KW-0614">Plasmid</keyword>
<dbReference type="EMBL" id="KX364409">
    <property type="protein sequence ID" value="AOZ60629.1"/>
    <property type="molecule type" value="Genomic_DNA"/>
</dbReference>
<geneLocation type="plasmid" evidence="1">
    <name>pAsa8</name>
</geneLocation>
<name>A0A1I9S237_AERSS</name>
<accession>A0A1I9S237</accession>
<dbReference type="RefSeq" id="WP_172688734.1">
    <property type="nucleotide sequence ID" value="NZ_KX364409.1"/>
</dbReference>
<evidence type="ECO:0000313" key="1">
    <source>
        <dbReference type="EMBL" id="AOZ60629.1"/>
    </source>
</evidence>
<sequence>MRQKDIQVRHRRFLETEAMTVKFRGLAPEMIQHMSRTDSETLSDWIKDAVRFRLRYDLKGDLSLSEFISLQPSIPFKAIEANADEVVIRALEDLNAMAGRADSDMALVIRMLFQITHFMRAGLGDLIFSNPNLNTNGIDGQRVFEDGKKVSHEFLKRARGENVG</sequence>
<organism evidence="1">
    <name type="scientific">Aeromonas salmonicida subsp. salmonicida</name>
    <dbReference type="NCBI Taxonomy" id="29491"/>
    <lineage>
        <taxon>Bacteria</taxon>
        <taxon>Pseudomonadati</taxon>
        <taxon>Pseudomonadota</taxon>
        <taxon>Gammaproteobacteria</taxon>
        <taxon>Aeromonadales</taxon>
        <taxon>Aeromonadaceae</taxon>
        <taxon>Aeromonas</taxon>
    </lineage>
</organism>